<proteinExistence type="predicted"/>
<dbReference type="CDD" id="cd01300">
    <property type="entry name" value="YtcJ_like"/>
    <property type="match status" value="1"/>
</dbReference>
<evidence type="ECO:0000313" key="4">
    <source>
        <dbReference type="Proteomes" id="UP000253426"/>
    </source>
</evidence>
<reference evidence="3 4" key="1">
    <citation type="submission" date="2018-06" db="EMBL/GenBank/DDBJ databases">
        <title>Genomic Encyclopedia of Type Strains, Phase IV (KMG-IV): sequencing the most valuable type-strain genomes for metagenomic binning, comparative biology and taxonomic classification.</title>
        <authorList>
            <person name="Goeker M."/>
        </authorList>
    </citation>
    <scope>NUCLEOTIDE SEQUENCE [LARGE SCALE GENOMIC DNA]</scope>
    <source>
        <strain evidence="3 4">DSM 25532</strain>
    </source>
</reference>
<dbReference type="InterPro" id="IPR032466">
    <property type="entry name" value="Metal_Hydrolase"/>
</dbReference>
<sequence length="575" mass="63351">MRPHLFTLASAIFPLLPSALSAAPSLILHGGKVITVDEKFSIHQALAVEDGKILAIGSDAEVTALKGPDTQVINLEGKTVMPGLMDSHVHPRAAMTEFDHEIPVMETIQDVLDYIATRVKATPEGSGIVVSQVFITRLKEQRYPTRAELDSVAPKHPVSFSTGPDAMLNSLALQMNGITKDFKITDGGPGKVEFDPKSGEPTGLLREMGRFVKVKQVSKAAPTPEETYARTKELFRDYNSVGLTSVCDRGASPDSIARYESMLKKGDLTVRMRCSHTFGTGGMWRTVEQSIDKVIEHPLTKGDDMLRIIGTKIWLDGGMLTGSAYMRQPWGVSQIYGISDPAFKGTLNVPPDKLRQMVDKVTGAGLQFTAHSVGDGAVHELLDAYEEVNAKRSIRDTRSCITHSNFMSKEAVERAAKLGVMMDIQPIWLHLDSRTLLAQFGQDRTRWFQPLKTIFETGGIVGGGSDHMQKIGSFRSVNPYNPWLGMWVAITRKAKHLDAPMHPEEALTREQAIRFYTINNAKILFLEQTAGSLEKGKAADLILVDRDPLTCPMDDLPQASVLKTWLGGKLVYERK</sequence>
<dbReference type="InterPro" id="IPR033932">
    <property type="entry name" value="YtcJ-like"/>
</dbReference>
<feature type="chain" id="PRO_5016611668" description="Amidohydrolase 3 domain-containing protein" evidence="1">
    <location>
        <begin position="23"/>
        <end position="575"/>
    </location>
</feature>
<dbReference type="GO" id="GO:0016810">
    <property type="term" value="F:hydrolase activity, acting on carbon-nitrogen (but not peptide) bonds"/>
    <property type="evidence" value="ECO:0007669"/>
    <property type="project" value="InterPro"/>
</dbReference>
<comment type="caution">
    <text evidence="3">The sequence shown here is derived from an EMBL/GenBank/DDBJ whole genome shotgun (WGS) entry which is preliminary data.</text>
</comment>
<dbReference type="Gene3D" id="2.30.40.10">
    <property type="entry name" value="Urease, subunit C, domain 1"/>
    <property type="match status" value="1"/>
</dbReference>
<dbReference type="EMBL" id="QNRR01000003">
    <property type="protein sequence ID" value="RBP45031.1"/>
    <property type="molecule type" value="Genomic_DNA"/>
</dbReference>
<dbReference type="Gene3D" id="3.10.310.70">
    <property type="match status" value="1"/>
</dbReference>
<dbReference type="PANTHER" id="PTHR22642:SF2">
    <property type="entry name" value="PROTEIN LONG AFTER FAR-RED 3"/>
    <property type="match status" value="1"/>
</dbReference>
<gene>
    <name evidence="3" type="ORF">DES53_10326</name>
</gene>
<dbReference type="RefSeq" id="WP_113958177.1">
    <property type="nucleotide sequence ID" value="NZ_QNRR01000003.1"/>
</dbReference>
<dbReference type="InterPro" id="IPR011059">
    <property type="entry name" value="Metal-dep_hydrolase_composite"/>
</dbReference>
<dbReference type="PANTHER" id="PTHR22642">
    <property type="entry name" value="IMIDAZOLONEPROPIONASE"/>
    <property type="match status" value="1"/>
</dbReference>
<dbReference type="Pfam" id="PF07969">
    <property type="entry name" value="Amidohydro_3"/>
    <property type="match status" value="1"/>
</dbReference>
<feature type="signal peptide" evidence="1">
    <location>
        <begin position="1"/>
        <end position="22"/>
    </location>
</feature>
<evidence type="ECO:0000256" key="1">
    <source>
        <dbReference type="SAM" id="SignalP"/>
    </source>
</evidence>
<dbReference type="SUPFAM" id="SSF51338">
    <property type="entry name" value="Composite domain of metallo-dependent hydrolases"/>
    <property type="match status" value="1"/>
</dbReference>
<keyword evidence="4" id="KW-1185">Reference proteome</keyword>
<evidence type="ECO:0000259" key="2">
    <source>
        <dbReference type="Pfam" id="PF07969"/>
    </source>
</evidence>
<feature type="domain" description="Amidohydrolase 3" evidence="2">
    <location>
        <begin position="71"/>
        <end position="572"/>
    </location>
</feature>
<dbReference type="SUPFAM" id="SSF51556">
    <property type="entry name" value="Metallo-dependent hydrolases"/>
    <property type="match status" value="1"/>
</dbReference>
<dbReference type="Proteomes" id="UP000253426">
    <property type="component" value="Unassembled WGS sequence"/>
</dbReference>
<accession>A0A366HNU3</accession>
<dbReference type="Gene3D" id="3.20.20.140">
    <property type="entry name" value="Metal-dependent hydrolases"/>
    <property type="match status" value="1"/>
</dbReference>
<dbReference type="InterPro" id="IPR013108">
    <property type="entry name" value="Amidohydro_3"/>
</dbReference>
<evidence type="ECO:0000313" key="3">
    <source>
        <dbReference type="EMBL" id="RBP45031.1"/>
    </source>
</evidence>
<organism evidence="3 4">
    <name type="scientific">Roseimicrobium gellanilyticum</name>
    <dbReference type="NCBI Taxonomy" id="748857"/>
    <lineage>
        <taxon>Bacteria</taxon>
        <taxon>Pseudomonadati</taxon>
        <taxon>Verrucomicrobiota</taxon>
        <taxon>Verrucomicrobiia</taxon>
        <taxon>Verrucomicrobiales</taxon>
        <taxon>Verrucomicrobiaceae</taxon>
        <taxon>Roseimicrobium</taxon>
    </lineage>
</organism>
<name>A0A366HNU3_9BACT</name>
<dbReference type="AlphaFoldDB" id="A0A366HNU3"/>
<protein>
    <recommendedName>
        <fullName evidence="2">Amidohydrolase 3 domain-containing protein</fullName>
    </recommendedName>
</protein>
<dbReference type="OrthoDB" id="9767366at2"/>
<keyword evidence="1" id="KW-0732">Signal</keyword>